<feature type="transmembrane region" description="Helical" evidence="1">
    <location>
        <begin position="117"/>
        <end position="137"/>
    </location>
</feature>
<dbReference type="Proteomes" id="UP000733379">
    <property type="component" value="Unassembled WGS sequence"/>
</dbReference>
<dbReference type="InterPro" id="IPR019251">
    <property type="entry name" value="DUF2231_TM"/>
</dbReference>
<keyword evidence="1" id="KW-0812">Transmembrane</keyword>
<feature type="transmembrane region" description="Helical" evidence="1">
    <location>
        <begin position="12"/>
        <end position="34"/>
    </location>
</feature>
<proteinExistence type="predicted"/>
<evidence type="ECO:0000259" key="2">
    <source>
        <dbReference type="Pfam" id="PF09990"/>
    </source>
</evidence>
<keyword evidence="4" id="KW-1185">Reference proteome</keyword>
<protein>
    <recommendedName>
        <fullName evidence="2">DUF2231 domain-containing protein</fullName>
    </recommendedName>
</protein>
<feature type="domain" description="DUF2231" evidence="2">
    <location>
        <begin position="6"/>
        <end position="155"/>
    </location>
</feature>
<feature type="transmembrane region" description="Helical" evidence="1">
    <location>
        <begin position="41"/>
        <end position="59"/>
    </location>
</feature>
<organism evidence="3 4">
    <name type="scientific">Nocardia albiluteola</name>
    <dbReference type="NCBI Taxonomy" id="2842303"/>
    <lineage>
        <taxon>Bacteria</taxon>
        <taxon>Bacillati</taxon>
        <taxon>Actinomycetota</taxon>
        <taxon>Actinomycetes</taxon>
        <taxon>Mycobacteriales</taxon>
        <taxon>Nocardiaceae</taxon>
        <taxon>Nocardia</taxon>
    </lineage>
</organism>
<sequence length="158" mass="16745">MSTINGLPAHVLLVHIIVVLVPLTALLTVVSALWPAARRRLIWLLVALSVFCVVMTPITTDAGEWLEHKIGRSPAIRNHAHLGDTMIYFAVGLLVAVLLLLLVHLRETRNRPLGRALVGVVAVIAIAAGVAATVQVYRIGDSGARATWGGQVATTSAG</sequence>
<keyword evidence="1" id="KW-0472">Membrane</keyword>
<accession>A0ABS6BC83</accession>
<feature type="transmembrane region" description="Helical" evidence="1">
    <location>
        <begin position="86"/>
        <end position="105"/>
    </location>
</feature>
<keyword evidence="1" id="KW-1133">Transmembrane helix</keyword>
<dbReference type="EMBL" id="JAHKNI010000027">
    <property type="protein sequence ID" value="MBU3067899.1"/>
    <property type="molecule type" value="Genomic_DNA"/>
</dbReference>
<evidence type="ECO:0000256" key="1">
    <source>
        <dbReference type="SAM" id="Phobius"/>
    </source>
</evidence>
<evidence type="ECO:0000313" key="4">
    <source>
        <dbReference type="Proteomes" id="UP000733379"/>
    </source>
</evidence>
<gene>
    <name evidence="3" type="ORF">KO481_41105</name>
</gene>
<dbReference type="RefSeq" id="WP_215923983.1">
    <property type="nucleotide sequence ID" value="NZ_JAHKNI010000027.1"/>
</dbReference>
<dbReference type="Pfam" id="PF09990">
    <property type="entry name" value="DUF2231"/>
    <property type="match status" value="1"/>
</dbReference>
<name>A0ABS6BC83_9NOCA</name>
<evidence type="ECO:0000313" key="3">
    <source>
        <dbReference type="EMBL" id="MBU3067899.1"/>
    </source>
</evidence>
<reference evidence="3 4" key="1">
    <citation type="submission" date="2021-06" db="EMBL/GenBank/DDBJ databases">
        <title>Actinomycetes sequencing.</title>
        <authorList>
            <person name="Shan Q."/>
        </authorList>
    </citation>
    <scope>NUCLEOTIDE SEQUENCE [LARGE SCALE GENOMIC DNA]</scope>
    <source>
        <strain evidence="3 4">NEAU-G5</strain>
    </source>
</reference>
<comment type="caution">
    <text evidence="3">The sequence shown here is derived from an EMBL/GenBank/DDBJ whole genome shotgun (WGS) entry which is preliminary data.</text>
</comment>